<sequence>MKLLLDENLEAAILRGLLRVRPGLDVVRVVDVGFAGAPDRVVLAWAAKQTRVVVSRDRAP</sequence>
<name>A0A511QXW3_9DEIN</name>
<evidence type="ECO:0000259" key="1">
    <source>
        <dbReference type="Pfam" id="PF18480"/>
    </source>
</evidence>
<comment type="caution">
    <text evidence="2">The sequence shown here is derived from an EMBL/GenBank/DDBJ whole genome shotgun (WGS) entry which is preliminary data.</text>
</comment>
<dbReference type="EMBL" id="BJXL01000006">
    <property type="protein sequence ID" value="GEM82208.1"/>
    <property type="molecule type" value="Genomic_DNA"/>
</dbReference>
<feature type="domain" description="DUF5615" evidence="1">
    <location>
        <begin position="1"/>
        <end position="58"/>
    </location>
</feature>
<dbReference type="Proteomes" id="UP000321197">
    <property type="component" value="Unassembled WGS sequence"/>
</dbReference>
<proteinExistence type="predicted"/>
<gene>
    <name evidence="2" type="ORF">MHY01S_03740</name>
</gene>
<evidence type="ECO:0000313" key="3">
    <source>
        <dbReference type="Proteomes" id="UP000321197"/>
    </source>
</evidence>
<dbReference type="InterPro" id="IPR041049">
    <property type="entry name" value="DUF5615"/>
</dbReference>
<dbReference type="AlphaFoldDB" id="A0A511QXW3"/>
<dbReference type="RefSeq" id="WP_244947012.1">
    <property type="nucleotide sequence ID" value="NZ_BJXL01000006.1"/>
</dbReference>
<dbReference type="Pfam" id="PF18480">
    <property type="entry name" value="DUF5615"/>
    <property type="match status" value="1"/>
</dbReference>
<evidence type="ECO:0000313" key="2">
    <source>
        <dbReference type="EMBL" id="GEM82208.1"/>
    </source>
</evidence>
<accession>A0A511QXW3</accession>
<organism evidence="2 3">
    <name type="scientific">Meiothermus hypogaeus NBRC 106114</name>
    <dbReference type="NCBI Taxonomy" id="1227553"/>
    <lineage>
        <taxon>Bacteria</taxon>
        <taxon>Thermotogati</taxon>
        <taxon>Deinococcota</taxon>
        <taxon>Deinococci</taxon>
        <taxon>Thermales</taxon>
        <taxon>Thermaceae</taxon>
        <taxon>Meiothermus</taxon>
    </lineage>
</organism>
<reference evidence="2 3" key="1">
    <citation type="submission" date="2019-07" db="EMBL/GenBank/DDBJ databases">
        <title>Whole genome shotgun sequence of Meiothermus hypogaeus NBRC 106114.</title>
        <authorList>
            <person name="Hosoyama A."/>
            <person name="Uohara A."/>
            <person name="Ohji S."/>
            <person name="Ichikawa N."/>
        </authorList>
    </citation>
    <scope>NUCLEOTIDE SEQUENCE [LARGE SCALE GENOMIC DNA]</scope>
    <source>
        <strain evidence="2 3">NBRC 106114</strain>
    </source>
</reference>
<protein>
    <recommendedName>
        <fullName evidence="1">DUF5615 domain-containing protein</fullName>
    </recommendedName>
</protein>